<organism evidence="2 3">
    <name type="scientific">Oceanidesulfovibrio indonesiensis</name>
    <dbReference type="NCBI Taxonomy" id="54767"/>
    <lineage>
        <taxon>Bacteria</taxon>
        <taxon>Pseudomonadati</taxon>
        <taxon>Thermodesulfobacteriota</taxon>
        <taxon>Desulfovibrionia</taxon>
        <taxon>Desulfovibrionales</taxon>
        <taxon>Desulfovibrionaceae</taxon>
        <taxon>Oceanidesulfovibrio</taxon>
    </lineage>
</organism>
<accession>A0A7M3MJ29</accession>
<feature type="chain" id="PRO_5029772523" evidence="1">
    <location>
        <begin position="24"/>
        <end position="172"/>
    </location>
</feature>
<dbReference type="OrthoDB" id="9868078at2"/>
<dbReference type="AlphaFoldDB" id="A0A7M3MJ29"/>
<reference evidence="2 3" key="1">
    <citation type="submission" date="2018-06" db="EMBL/GenBank/DDBJ databases">
        <title>Complete genome of Desulfovibrio indonesiensis P37SLT.</title>
        <authorList>
            <person name="Crispim J.S."/>
            <person name="Vidigal P.M.P."/>
            <person name="Silva L.C.F."/>
            <person name="Laguardia C.N."/>
            <person name="Araujo L.C."/>
            <person name="Dias R.S."/>
            <person name="Sousa M.P."/>
            <person name="Paula S.O."/>
            <person name="Silva C."/>
        </authorList>
    </citation>
    <scope>NUCLEOTIDE SEQUENCE [LARGE SCALE GENOMIC DNA]</scope>
    <source>
        <strain evidence="2 3">P37SLT</strain>
    </source>
</reference>
<dbReference type="Proteomes" id="UP000448292">
    <property type="component" value="Unassembled WGS sequence"/>
</dbReference>
<keyword evidence="3" id="KW-1185">Reference proteome</keyword>
<dbReference type="EMBL" id="QMIE01000001">
    <property type="protein sequence ID" value="TVM19817.1"/>
    <property type="molecule type" value="Genomic_DNA"/>
</dbReference>
<gene>
    <name evidence="2" type="ORF">DPQ33_00855</name>
</gene>
<dbReference type="RefSeq" id="WP_144301278.1">
    <property type="nucleotide sequence ID" value="NZ_QMIE01000001.1"/>
</dbReference>
<proteinExistence type="predicted"/>
<comment type="caution">
    <text evidence="2">The sequence shown here is derived from an EMBL/GenBank/DDBJ whole genome shotgun (WGS) entry which is preliminary data.</text>
</comment>
<evidence type="ECO:0000313" key="3">
    <source>
        <dbReference type="Proteomes" id="UP000448292"/>
    </source>
</evidence>
<keyword evidence="1" id="KW-0732">Signal</keyword>
<sequence>MKFFLILSSVLFLSLFSAASLPAQNVEHQSAGNGSEALPHYAHVDTLRGRLAALGTGVAAERFTEPETIRRSACLAAELDARRKLVELAHGLNLDSSTVVQNYAVETDMSRVNSAGALGPVTVDEEVMVEPRTCRVTISAELPSELRKQLPLAITPLEPSTEIRMPMMNRPR</sequence>
<protein>
    <submittedName>
        <fullName evidence="2">Uncharacterized protein</fullName>
    </submittedName>
</protein>
<feature type="signal peptide" evidence="1">
    <location>
        <begin position="1"/>
        <end position="23"/>
    </location>
</feature>
<evidence type="ECO:0000313" key="2">
    <source>
        <dbReference type="EMBL" id="TVM19817.1"/>
    </source>
</evidence>
<name>A0A7M3MJ29_9BACT</name>
<evidence type="ECO:0000256" key="1">
    <source>
        <dbReference type="SAM" id="SignalP"/>
    </source>
</evidence>